<comment type="caution">
    <text evidence="2">The sequence shown here is derived from an EMBL/GenBank/DDBJ whole genome shotgun (WGS) entry which is preliminary data.</text>
</comment>
<dbReference type="SUPFAM" id="SSF56281">
    <property type="entry name" value="Metallo-hydrolase/oxidoreductase"/>
    <property type="match status" value="1"/>
</dbReference>
<dbReference type="Pfam" id="PF00753">
    <property type="entry name" value="Lactamase_B"/>
    <property type="match status" value="1"/>
</dbReference>
<evidence type="ECO:0000313" key="3">
    <source>
        <dbReference type="Proteomes" id="UP000179157"/>
    </source>
</evidence>
<dbReference type="InterPro" id="IPR001279">
    <property type="entry name" value="Metallo-B-lactamas"/>
</dbReference>
<evidence type="ECO:0000259" key="1">
    <source>
        <dbReference type="SMART" id="SM00849"/>
    </source>
</evidence>
<feature type="domain" description="Metallo-beta-lactamase" evidence="1">
    <location>
        <begin position="24"/>
        <end position="191"/>
    </location>
</feature>
<dbReference type="PANTHER" id="PTHR43084">
    <property type="entry name" value="PERSULFIDE DIOXYGENASE ETHE1"/>
    <property type="match status" value="1"/>
</dbReference>
<reference evidence="2 3" key="1">
    <citation type="journal article" date="2016" name="Nat. Commun.">
        <title>Thousands of microbial genomes shed light on interconnected biogeochemical processes in an aquifer system.</title>
        <authorList>
            <person name="Anantharaman K."/>
            <person name="Brown C.T."/>
            <person name="Hug L.A."/>
            <person name="Sharon I."/>
            <person name="Castelle C.J."/>
            <person name="Probst A.J."/>
            <person name="Thomas B.C."/>
            <person name="Singh A."/>
            <person name="Wilkins M.J."/>
            <person name="Karaoz U."/>
            <person name="Brodie E.L."/>
            <person name="Williams K.H."/>
            <person name="Hubbard S.S."/>
            <person name="Banfield J.F."/>
        </authorList>
    </citation>
    <scope>NUCLEOTIDE SEQUENCE [LARGE SCALE GENOMIC DNA]</scope>
    <source>
        <strain evidence="3">RBG_16_55_9</strain>
    </source>
</reference>
<sequence>FYEFKAVIENREFSIYQISRPARGCLSYMIASQGQAVAIDPLRHAENYLEFARAKKLQIALVLDTHAHADHISSGPALAQWLHVPYYLHPYDAIHPLDVLPAQIAFEPIRDGQEFSIGKASIKTIHIPGHTLGNVAYLLNEKHLFAGDSIFLESIARPDLGGRGETWAPLHYRSLRKLLELPETTAVLPGHFSHPREANEQGLYTASLGELKKENEGLRMAQKSESEFVRYILSSLPQFPPQYVDIKRVNAGLILADNEKAAELELGRNVCALAR</sequence>
<accession>A0A1F5V2V8</accession>
<protein>
    <submittedName>
        <fullName evidence="2">Sulfurtransferase</fullName>
    </submittedName>
</protein>
<feature type="non-terminal residue" evidence="2">
    <location>
        <position position="1"/>
    </location>
</feature>
<keyword evidence="2" id="KW-0808">Transferase</keyword>
<dbReference type="GO" id="GO:0016740">
    <property type="term" value="F:transferase activity"/>
    <property type="evidence" value="ECO:0007669"/>
    <property type="project" value="UniProtKB-KW"/>
</dbReference>
<dbReference type="STRING" id="1817864.A2Z21_07665"/>
<proteinExistence type="predicted"/>
<dbReference type="InterPro" id="IPR044528">
    <property type="entry name" value="POD-like_MBL-fold"/>
</dbReference>
<dbReference type="Gene3D" id="3.60.15.10">
    <property type="entry name" value="Ribonuclease Z/Hydroxyacylglutathione hydrolase-like"/>
    <property type="match status" value="1"/>
</dbReference>
<dbReference type="EMBL" id="MFGX01000002">
    <property type="protein sequence ID" value="OGF57763.1"/>
    <property type="molecule type" value="Genomic_DNA"/>
</dbReference>
<dbReference type="InterPro" id="IPR036866">
    <property type="entry name" value="RibonucZ/Hydroxyglut_hydro"/>
</dbReference>
<dbReference type="CDD" id="cd07724">
    <property type="entry name" value="POD-like_MBL-fold"/>
    <property type="match status" value="1"/>
</dbReference>
<dbReference type="Proteomes" id="UP000179157">
    <property type="component" value="Unassembled WGS sequence"/>
</dbReference>
<dbReference type="PANTHER" id="PTHR43084:SF7">
    <property type="entry name" value="BETA-LACTAMASE DOMAIN PROTEIN"/>
    <property type="match status" value="1"/>
</dbReference>
<dbReference type="AlphaFoldDB" id="A0A1F5V2V8"/>
<organism evidence="2 3">
    <name type="scientific">Fraserbacteria sp. (strain RBG_16_55_9)</name>
    <dbReference type="NCBI Taxonomy" id="1817864"/>
    <lineage>
        <taxon>Bacteria</taxon>
        <taxon>Candidatus Fraseribacteriota</taxon>
    </lineage>
</organism>
<dbReference type="GO" id="GO:0070813">
    <property type="term" value="P:hydrogen sulfide metabolic process"/>
    <property type="evidence" value="ECO:0007669"/>
    <property type="project" value="TreeGrafter"/>
</dbReference>
<dbReference type="SMART" id="SM00849">
    <property type="entry name" value="Lactamase_B"/>
    <property type="match status" value="1"/>
</dbReference>
<evidence type="ECO:0000313" key="2">
    <source>
        <dbReference type="EMBL" id="OGF57763.1"/>
    </source>
</evidence>
<dbReference type="InterPro" id="IPR051682">
    <property type="entry name" value="Mito_Persulfide_Diox"/>
</dbReference>
<dbReference type="GO" id="GO:0050313">
    <property type="term" value="F:sulfur dioxygenase activity"/>
    <property type="evidence" value="ECO:0007669"/>
    <property type="project" value="InterPro"/>
</dbReference>
<name>A0A1F5V2V8_FRAXR</name>
<gene>
    <name evidence="2" type="ORF">A2Z21_07665</name>
</gene>
<dbReference type="GO" id="GO:0006749">
    <property type="term" value="P:glutathione metabolic process"/>
    <property type="evidence" value="ECO:0007669"/>
    <property type="project" value="InterPro"/>
</dbReference>